<accession>A0A2P2NYX9</accession>
<proteinExistence type="predicted"/>
<sequence length="17" mass="1898">MHISVPKQKLIGELMSS</sequence>
<organism evidence="1">
    <name type="scientific">Rhizophora mucronata</name>
    <name type="common">Asiatic mangrove</name>
    <dbReference type="NCBI Taxonomy" id="61149"/>
    <lineage>
        <taxon>Eukaryota</taxon>
        <taxon>Viridiplantae</taxon>
        <taxon>Streptophyta</taxon>
        <taxon>Embryophyta</taxon>
        <taxon>Tracheophyta</taxon>
        <taxon>Spermatophyta</taxon>
        <taxon>Magnoliopsida</taxon>
        <taxon>eudicotyledons</taxon>
        <taxon>Gunneridae</taxon>
        <taxon>Pentapetalae</taxon>
        <taxon>rosids</taxon>
        <taxon>fabids</taxon>
        <taxon>Malpighiales</taxon>
        <taxon>Rhizophoraceae</taxon>
        <taxon>Rhizophora</taxon>
    </lineage>
</organism>
<dbReference type="AlphaFoldDB" id="A0A2P2NYX9"/>
<reference evidence="1" key="1">
    <citation type="submission" date="2018-02" db="EMBL/GenBank/DDBJ databases">
        <title>Rhizophora mucronata_Transcriptome.</title>
        <authorList>
            <person name="Meera S.P."/>
            <person name="Sreeshan A."/>
            <person name="Augustine A."/>
        </authorList>
    </citation>
    <scope>NUCLEOTIDE SEQUENCE</scope>
    <source>
        <tissue evidence="1">Leaf</tissue>
    </source>
</reference>
<evidence type="ECO:0000313" key="1">
    <source>
        <dbReference type="EMBL" id="MBX47591.1"/>
    </source>
</evidence>
<name>A0A2P2NYX9_RHIMU</name>
<dbReference type="EMBL" id="GGEC01067107">
    <property type="protein sequence ID" value="MBX47591.1"/>
    <property type="molecule type" value="Transcribed_RNA"/>
</dbReference>
<protein>
    <submittedName>
        <fullName evidence="1">Uncharacterized protein</fullName>
    </submittedName>
</protein>